<evidence type="ECO:0000313" key="2">
    <source>
        <dbReference type="EMBL" id="KAH9298012.1"/>
    </source>
</evidence>
<feature type="compositionally biased region" description="Acidic residues" evidence="1">
    <location>
        <begin position="1"/>
        <end position="13"/>
    </location>
</feature>
<reference evidence="2 3" key="1">
    <citation type="journal article" date="2021" name="Nat. Plants">
        <title>The Taxus genome provides insights into paclitaxel biosynthesis.</title>
        <authorList>
            <person name="Xiong X."/>
            <person name="Gou J."/>
            <person name="Liao Q."/>
            <person name="Li Y."/>
            <person name="Zhou Q."/>
            <person name="Bi G."/>
            <person name="Li C."/>
            <person name="Du R."/>
            <person name="Wang X."/>
            <person name="Sun T."/>
            <person name="Guo L."/>
            <person name="Liang H."/>
            <person name="Lu P."/>
            <person name="Wu Y."/>
            <person name="Zhang Z."/>
            <person name="Ro D.K."/>
            <person name="Shang Y."/>
            <person name="Huang S."/>
            <person name="Yan J."/>
        </authorList>
    </citation>
    <scope>NUCLEOTIDE SEQUENCE [LARGE SCALE GENOMIC DNA]</scope>
    <source>
        <strain evidence="2">Ta-2019</strain>
    </source>
</reference>
<sequence length="107" mass="12004">GERDDDEEDELEVNQEQPAFGVNDSEEGEGEKNEYIFTWRKGSHEEEGTQDKEGSEEVNKVVEREAEKIIETLVKEALECSVDLVMNEDKEESGEKDHGSTGGPTLT</sequence>
<feature type="compositionally biased region" description="Basic and acidic residues" evidence="1">
    <location>
        <begin position="42"/>
        <end position="58"/>
    </location>
</feature>
<proteinExistence type="predicted"/>
<comment type="caution">
    <text evidence="2">The sequence shown here is derived from an EMBL/GenBank/DDBJ whole genome shotgun (WGS) entry which is preliminary data.</text>
</comment>
<feature type="non-terminal residue" evidence="2">
    <location>
        <position position="1"/>
    </location>
</feature>
<dbReference type="EMBL" id="JAHRHJ020000010">
    <property type="protein sequence ID" value="KAH9298012.1"/>
    <property type="molecule type" value="Genomic_DNA"/>
</dbReference>
<organism evidence="2 3">
    <name type="scientific">Taxus chinensis</name>
    <name type="common">Chinese yew</name>
    <name type="synonym">Taxus wallichiana var. chinensis</name>
    <dbReference type="NCBI Taxonomy" id="29808"/>
    <lineage>
        <taxon>Eukaryota</taxon>
        <taxon>Viridiplantae</taxon>
        <taxon>Streptophyta</taxon>
        <taxon>Embryophyta</taxon>
        <taxon>Tracheophyta</taxon>
        <taxon>Spermatophyta</taxon>
        <taxon>Pinopsida</taxon>
        <taxon>Pinidae</taxon>
        <taxon>Conifers II</taxon>
        <taxon>Cupressales</taxon>
        <taxon>Taxaceae</taxon>
        <taxon>Taxus</taxon>
    </lineage>
</organism>
<feature type="region of interest" description="Disordered" evidence="1">
    <location>
        <begin position="85"/>
        <end position="107"/>
    </location>
</feature>
<dbReference type="AlphaFoldDB" id="A0AA38CIF7"/>
<gene>
    <name evidence="2" type="ORF">KI387_029694</name>
</gene>
<protein>
    <submittedName>
        <fullName evidence="2">Uncharacterized protein</fullName>
    </submittedName>
</protein>
<accession>A0AA38CIF7</accession>
<feature type="region of interest" description="Disordered" evidence="1">
    <location>
        <begin position="1"/>
        <end position="58"/>
    </location>
</feature>
<feature type="non-terminal residue" evidence="2">
    <location>
        <position position="107"/>
    </location>
</feature>
<keyword evidence="3" id="KW-1185">Reference proteome</keyword>
<dbReference type="Proteomes" id="UP000824469">
    <property type="component" value="Unassembled WGS sequence"/>
</dbReference>
<name>A0AA38CIF7_TAXCH</name>
<evidence type="ECO:0000256" key="1">
    <source>
        <dbReference type="SAM" id="MobiDB-lite"/>
    </source>
</evidence>
<evidence type="ECO:0000313" key="3">
    <source>
        <dbReference type="Proteomes" id="UP000824469"/>
    </source>
</evidence>